<feature type="region of interest" description="Disordered" evidence="1">
    <location>
        <begin position="317"/>
        <end position="371"/>
    </location>
</feature>
<feature type="compositionally biased region" description="Low complexity" evidence="1">
    <location>
        <begin position="103"/>
        <end position="112"/>
    </location>
</feature>
<protein>
    <submittedName>
        <fullName evidence="2">Uncharacterized protein</fullName>
    </submittedName>
</protein>
<dbReference type="Proteomes" id="UP000256964">
    <property type="component" value="Unassembled WGS sequence"/>
</dbReference>
<evidence type="ECO:0000313" key="3">
    <source>
        <dbReference type="Proteomes" id="UP000256964"/>
    </source>
</evidence>
<feature type="region of interest" description="Disordered" evidence="1">
    <location>
        <begin position="9"/>
        <end position="31"/>
    </location>
</feature>
<feature type="region of interest" description="Disordered" evidence="1">
    <location>
        <begin position="150"/>
        <end position="192"/>
    </location>
</feature>
<sequence>MVILANRHRTFNGDTRTPSIPSERETSSVNTPLATKLDEGSFLPNYMRGEMPPDARRHLYLSLTLTTWTPLPPQGLSLQDTSVGRSGLLTPKTSGSRSHLITSASPAASSPARPLTAIDKEIRSNTLAERQHATDRFPRFAYLLRHGIPLPEHQTDDRHGTAQPESQLDDGRSRRPADPHTASGRAHASVATVPDARAQCGGCDETGLQSCAAAEASGTLRSSSPPALSSPSRATTSTSATPSVLSESPASEPVHKDQQRSVSPSCTVTMTSYHSASSSTRGGSHTEQLLAHTRKGANCASSERITADTQLAYTSSLNEPHSQTSTQHEEVDEDEQDQEDSQAGAQTTAEGQPKKKKTRRAGVAITRVRRMQREVRRLAEEEEGTVQRQPQPVRSLLLGVQVPPASPISPTATSPTARQFQGLPFTGAASPPPRAFRSPVGSLARTPTERQPRSETPQTGLAAHPRGPAYDRILEDGDDVVLLRLPGVARTPSSSIWTYRPEERPRGGSA</sequence>
<feature type="compositionally biased region" description="Low complexity" evidence="1">
    <location>
        <begin position="408"/>
        <end position="417"/>
    </location>
</feature>
<proteinExistence type="predicted"/>
<evidence type="ECO:0000313" key="2">
    <source>
        <dbReference type="EMBL" id="RDX54946.1"/>
    </source>
</evidence>
<feature type="region of interest" description="Disordered" evidence="1">
    <location>
        <begin position="79"/>
        <end position="115"/>
    </location>
</feature>
<feature type="compositionally biased region" description="Low complexity" evidence="1">
    <location>
        <begin position="219"/>
        <end position="243"/>
    </location>
</feature>
<feature type="compositionally biased region" description="Basic and acidic residues" evidence="1">
    <location>
        <begin position="169"/>
        <end position="178"/>
    </location>
</feature>
<accession>A0A371DQX5</accession>
<dbReference type="OrthoDB" id="2742039at2759"/>
<feature type="region of interest" description="Disordered" evidence="1">
    <location>
        <begin position="218"/>
        <end position="265"/>
    </location>
</feature>
<gene>
    <name evidence="2" type="ORF">OH76DRAFT_1552219</name>
</gene>
<feature type="compositionally biased region" description="Polar residues" evidence="1">
    <location>
        <begin position="91"/>
        <end position="102"/>
    </location>
</feature>
<evidence type="ECO:0000256" key="1">
    <source>
        <dbReference type="SAM" id="MobiDB-lite"/>
    </source>
</evidence>
<organism evidence="2 3">
    <name type="scientific">Lentinus brumalis</name>
    <dbReference type="NCBI Taxonomy" id="2498619"/>
    <lineage>
        <taxon>Eukaryota</taxon>
        <taxon>Fungi</taxon>
        <taxon>Dikarya</taxon>
        <taxon>Basidiomycota</taxon>
        <taxon>Agaricomycotina</taxon>
        <taxon>Agaricomycetes</taxon>
        <taxon>Polyporales</taxon>
        <taxon>Polyporaceae</taxon>
        <taxon>Lentinus</taxon>
    </lineage>
</organism>
<dbReference type="EMBL" id="KZ857383">
    <property type="protein sequence ID" value="RDX54946.1"/>
    <property type="molecule type" value="Genomic_DNA"/>
</dbReference>
<dbReference type="AlphaFoldDB" id="A0A371DQX5"/>
<feature type="compositionally biased region" description="Polar residues" evidence="1">
    <location>
        <begin position="317"/>
        <end position="326"/>
    </location>
</feature>
<reference evidence="2 3" key="1">
    <citation type="journal article" date="2018" name="Biotechnol. Biofuels">
        <title>Integrative visual omics of the white-rot fungus Polyporus brumalis exposes the biotechnological potential of its oxidative enzymes for delignifying raw plant biomass.</title>
        <authorList>
            <person name="Miyauchi S."/>
            <person name="Rancon A."/>
            <person name="Drula E."/>
            <person name="Hage H."/>
            <person name="Chaduli D."/>
            <person name="Favel A."/>
            <person name="Grisel S."/>
            <person name="Henrissat B."/>
            <person name="Herpoel-Gimbert I."/>
            <person name="Ruiz-Duenas F.J."/>
            <person name="Chevret D."/>
            <person name="Hainaut M."/>
            <person name="Lin J."/>
            <person name="Wang M."/>
            <person name="Pangilinan J."/>
            <person name="Lipzen A."/>
            <person name="Lesage-Meessen L."/>
            <person name="Navarro D."/>
            <person name="Riley R."/>
            <person name="Grigoriev I.V."/>
            <person name="Zhou S."/>
            <person name="Raouche S."/>
            <person name="Rosso M.N."/>
        </authorList>
    </citation>
    <scope>NUCLEOTIDE SEQUENCE [LARGE SCALE GENOMIC DNA]</scope>
    <source>
        <strain evidence="2 3">BRFM 1820</strain>
    </source>
</reference>
<name>A0A371DQX5_9APHY</name>
<feature type="compositionally biased region" description="Acidic residues" evidence="1">
    <location>
        <begin position="330"/>
        <end position="340"/>
    </location>
</feature>
<feature type="region of interest" description="Disordered" evidence="1">
    <location>
        <begin position="402"/>
        <end position="472"/>
    </location>
</feature>
<keyword evidence="3" id="KW-1185">Reference proteome</keyword>